<gene>
    <name evidence="2" type="ORF">B7463_g1573</name>
</gene>
<dbReference type="AlphaFoldDB" id="A0A3E2HN20"/>
<sequence>MAASSLRKATEKLPEQLNVLNLGGVVGGQFRTQSQIKHNILLDGPSFVTRCPIPDVRPNTKILAICGITDAPTPGTTSNGQADPREDGWFFSDFFLYHHLLKPVSSDQVWMACVSPKNLVDKYTEYLHGNANLRAPVERRIVLNKKMLPEVADVRVVPARELLDRFISTLSESIAIARREDRPLLVMIFAHGDDANESFVIGGNGSESSPKLTKDHFRRAIGNRLDTGICLFTTACFSGAWAVNPNLNVTTMASAKPWEESLAWPLSGSVNRRYCGSPYATSIAKALCEMTIEDNTDIKDDYTQHPTYAGFVKVIMDILATLTPSAVTPGTVSTVKNTPMFSAQNDEWEMSYTKRTGLPLNVFAQRYSLLKAAGSKPQPPGGEYRFGPGKVLSYDQLLSTVKREVKYYMNSYPGPDNTAKNVPLHGAIHGILKLNERPEMLKLADWHMQIEYRMNQIMVAATLYKEYLEIQMPDCQRWDSTRYPLWGEQPWIQVYELVRTYPLFDRPPTGHMFMKGYEYIAACIVTAGWSRQQAVAKLDSLVKYRNNKVPGSGVSIVPGTSTVMYNIEKRELLRTPTIRQSLRTISQATSKRLRSMSPVKHRRGTIPSEWTGQEN</sequence>
<feature type="non-terminal residue" evidence="2">
    <location>
        <position position="615"/>
    </location>
</feature>
<evidence type="ECO:0000313" key="3">
    <source>
        <dbReference type="Proteomes" id="UP000258309"/>
    </source>
</evidence>
<dbReference type="OMA" id="CYSGGWL"/>
<proteinExistence type="predicted"/>
<keyword evidence="3" id="KW-1185">Reference proteome</keyword>
<name>A0A3E2HN20_SCYLI</name>
<reference evidence="2 3" key="1">
    <citation type="submission" date="2018-05" db="EMBL/GenBank/DDBJ databases">
        <title>Draft genome sequence of Scytalidium lignicola DSM 105466, a ubiquitous saprotrophic fungus.</title>
        <authorList>
            <person name="Buettner E."/>
            <person name="Gebauer A.M."/>
            <person name="Hofrichter M."/>
            <person name="Liers C."/>
            <person name="Kellner H."/>
        </authorList>
    </citation>
    <scope>NUCLEOTIDE SEQUENCE [LARGE SCALE GENOMIC DNA]</scope>
    <source>
        <strain evidence="2 3">DSM 105466</strain>
    </source>
</reference>
<dbReference type="OrthoDB" id="3000060at2759"/>
<feature type="region of interest" description="Disordered" evidence="1">
    <location>
        <begin position="589"/>
        <end position="615"/>
    </location>
</feature>
<dbReference type="STRING" id="5539.A0A3E2HN20"/>
<feature type="compositionally biased region" description="Basic residues" evidence="1">
    <location>
        <begin position="591"/>
        <end position="604"/>
    </location>
</feature>
<dbReference type="Proteomes" id="UP000258309">
    <property type="component" value="Unassembled WGS sequence"/>
</dbReference>
<evidence type="ECO:0000313" key="2">
    <source>
        <dbReference type="EMBL" id="RFU34779.1"/>
    </source>
</evidence>
<accession>A0A3E2HN20</accession>
<feature type="non-terminal residue" evidence="2">
    <location>
        <position position="1"/>
    </location>
</feature>
<comment type="caution">
    <text evidence="2">The sequence shown here is derived from an EMBL/GenBank/DDBJ whole genome shotgun (WGS) entry which is preliminary data.</text>
</comment>
<dbReference type="EMBL" id="NCSJ02000016">
    <property type="protein sequence ID" value="RFU34779.1"/>
    <property type="molecule type" value="Genomic_DNA"/>
</dbReference>
<protein>
    <submittedName>
        <fullName evidence="2">Uncharacterized protein</fullName>
    </submittedName>
</protein>
<evidence type="ECO:0000256" key="1">
    <source>
        <dbReference type="SAM" id="MobiDB-lite"/>
    </source>
</evidence>
<organism evidence="2 3">
    <name type="scientific">Scytalidium lignicola</name>
    <name type="common">Hyphomycete</name>
    <dbReference type="NCBI Taxonomy" id="5539"/>
    <lineage>
        <taxon>Eukaryota</taxon>
        <taxon>Fungi</taxon>
        <taxon>Dikarya</taxon>
        <taxon>Ascomycota</taxon>
        <taxon>Pezizomycotina</taxon>
        <taxon>Leotiomycetes</taxon>
        <taxon>Leotiomycetes incertae sedis</taxon>
        <taxon>Scytalidium</taxon>
    </lineage>
</organism>